<feature type="binding site" evidence="17">
    <location>
        <position position="234"/>
    </location>
    <ligand>
        <name>UDP-N-acetyl-alpha-D-glucosamine</name>
        <dbReference type="ChEBI" id="CHEBI:57705"/>
    </ligand>
</feature>
<dbReference type="SUPFAM" id="SSF53448">
    <property type="entry name" value="Nucleotide-diphospho-sugar transferases"/>
    <property type="match status" value="1"/>
</dbReference>
<feature type="binding site" evidence="17">
    <location>
        <position position="25"/>
    </location>
    <ligand>
        <name>UDP-N-acetyl-alpha-D-glucosamine</name>
        <dbReference type="ChEBI" id="CHEBI:57705"/>
    </ligand>
</feature>
<organism evidence="20 21">
    <name type="scientific">Leucobacter komagatae</name>
    <dbReference type="NCBI Taxonomy" id="55969"/>
    <lineage>
        <taxon>Bacteria</taxon>
        <taxon>Bacillati</taxon>
        <taxon>Actinomycetota</taxon>
        <taxon>Actinomycetes</taxon>
        <taxon>Micrococcales</taxon>
        <taxon>Microbacteriaceae</taxon>
        <taxon>Leucobacter</taxon>
    </lineage>
</organism>
<comment type="function">
    <text evidence="16 17">Catalyzes the last two sequential reactions in the de novo biosynthetic pathway for UDP-N-acetylglucosamine (UDP-GlcNAc). The C-terminal domain catalyzes the transfer of acetyl group from acetyl coenzyme A to glucosamine-1-phosphate (GlcN-1-P) to produce N-acetylglucosamine-1-phosphate (GlcNAc-1-P), which is converted into UDP-GlcNAc by the transfer of uridine 5-monophosphate (from uridine 5-triphosphate), a reaction catalyzed by the N-terminal domain.</text>
</comment>
<evidence type="ECO:0000256" key="5">
    <source>
        <dbReference type="ARBA" id="ARBA00022695"/>
    </source>
</evidence>
<feature type="binding site" evidence="17">
    <location>
        <position position="411"/>
    </location>
    <ligand>
        <name>acetyl-CoA</name>
        <dbReference type="ChEBI" id="CHEBI:57288"/>
    </ligand>
</feature>
<feature type="binding site" evidence="17">
    <location>
        <begin position="107"/>
        <end position="109"/>
    </location>
    <ligand>
        <name>UDP-N-acetyl-alpha-D-glucosamine</name>
        <dbReference type="ChEBI" id="CHEBI:57705"/>
    </ligand>
</feature>
<feature type="binding site" evidence="17">
    <location>
        <position position="429"/>
    </location>
    <ligand>
        <name>acetyl-CoA</name>
        <dbReference type="ChEBI" id="CHEBI:57288"/>
    </ligand>
</feature>
<dbReference type="NCBIfam" id="NF010932">
    <property type="entry name" value="PRK14352.1"/>
    <property type="match status" value="1"/>
</dbReference>
<feature type="binding site" evidence="17">
    <location>
        <position position="372"/>
    </location>
    <ligand>
        <name>UDP-N-acetyl-alpha-D-glucosamine</name>
        <dbReference type="ChEBI" id="CHEBI:57705"/>
    </ligand>
</feature>
<dbReference type="UniPathway" id="UPA00973"/>
<keyword evidence="11 17" id="KW-0511">Multifunctional enzyme</keyword>
<dbReference type="Gene3D" id="2.160.10.10">
    <property type="entry name" value="Hexapeptide repeat proteins"/>
    <property type="match status" value="1"/>
</dbReference>
<keyword evidence="3 17" id="KW-0963">Cytoplasm</keyword>
<dbReference type="EC" id="2.7.7.23" evidence="17"/>
<comment type="caution">
    <text evidence="17">Lacks conserved residue(s) required for the propagation of feature annotation.</text>
</comment>
<comment type="catalytic activity">
    <reaction evidence="15 17">
        <text>N-acetyl-alpha-D-glucosamine 1-phosphate + UTP + H(+) = UDP-N-acetyl-alpha-D-glucosamine + diphosphate</text>
        <dbReference type="Rhea" id="RHEA:13509"/>
        <dbReference type="ChEBI" id="CHEBI:15378"/>
        <dbReference type="ChEBI" id="CHEBI:33019"/>
        <dbReference type="ChEBI" id="CHEBI:46398"/>
        <dbReference type="ChEBI" id="CHEBI:57705"/>
        <dbReference type="ChEBI" id="CHEBI:57776"/>
        <dbReference type="EC" id="2.7.7.23"/>
    </reaction>
</comment>
<keyword evidence="7 17" id="KW-0677">Repeat</keyword>
<dbReference type="GO" id="GO:0000902">
    <property type="term" value="P:cell morphogenesis"/>
    <property type="evidence" value="ECO:0007669"/>
    <property type="project" value="UniProtKB-UniRule"/>
</dbReference>
<dbReference type="NCBIfam" id="TIGR01173">
    <property type="entry name" value="glmU"/>
    <property type="match status" value="1"/>
</dbReference>
<evidence type="ECO:0000313" key="20">
    <source>
        <dbReference type="EMBL" id="TQL43281.1"/>
    </source>
</evidence>
<feature type="binding site" evidence="17">
    <location>
        <begin position="11"/>
        <end position="14"/>
    </location>
    <ligand>
        <name>UDP-N-acetyl-alpha-D-glucosamine</name>
        <dbReference type="ChEBI" id="CHEBI:57705"/>
    </ligand>
</feature>
<proteinExistence type="inferred from homology"/>
<evidence type="ECO:0000256" key="2">
    <source>
        <dbReference type="ARBA" id="ARBA00007947"/>
    </source>
</evidence>
<feature type="active site" description="Proton acceptor" evidence="17">
    <location>
        <position position="369"/>
    </location>
</feature>
<comment type="pathway">
    <text evidence="17">Bacterial outer membrane biogenesis; LPS lipid A biosynthesis.</text>
</comment>
<evidence type="ECO:0000256" key="18">
    <source>
        <dbReference type="SAM" id="MobiDB-lite"/>
    </source>
</evidence>
<dbReference type="Pfam" id="PF12804">
    <property type="entry name" value="NTP_transf_3"/>
    <property type="match status" value="1"/>
</dbReference>
<dbReference type="GO" id="GO:0000287">
    <property type="term" value="F:magnesium ion binding"/>
    <property type="evidence" value="ECO:0007669"/>
    <property type="project" value="UniProtKB-UniRule"/>
</dbReference>
<feature type="binding site" evidence="17">
    <location>
        <position position="383"/>
    </location>
    <ligand>
        <name>UDP-N-acetyl-alpha-D-glucosamine</name>
        <dbReference type="ChEBI" id="CHEBI:57705"/>
    </ligand>
</feature>
<comment type="pathway">
    <text evidence="17">Nucleotide-sugar biosynthesis; UDP-N-acetyl-alpha-D-glucosamine biosynthesis; N-acetyl-alpha-D-glucosamine 1-phosphate from alpha-D-glucosamine 6-phosphate (route II): step 2/2.</text>
</comment>
<name>A0A542Y5E1_9MICO</name>
<evidence type="ECO:0000313" key="21">
    <source>
        <dbReference type="Proteomes" id="UP000319094"/>
    </source>
</evidence>
<feature type="binding site" evidence="17">
    <location>
        <position position="161"/>
    </location>
    <ligand>
        <name>UDP-N-acetyl-alpha-D-glucosamine</name>
        <dbReference type="ChEBI" id="CHEBI:57705"/>
    </ligand>
</feature>
<dbReference type="InterPro" id="IPR038009">
    <property type="entry name" value="GlmU_C_LbH"/>
</dbReference>
<comment type="similarity">
    <text evidence="2 17">In the N-terminal section; belongs to the N-acetylglucosamine-1-phosphate uridyltransferase family.</text>
</comment>
<dbReference type="HAMAP" id="MF_01631">
    <property type="entry name" value="GlmU"/>
    <property type="match status" value="1"/>
</dbReference>
<feature type="binding site" evidence="17">
    <location>
        <position position="357"/>
    </location>
    <ligand>
        <name>UDP-N-acetyl-alpha-D-glucosamine</name>
        <dbReference type="ChEBI" id="CHEBI:57705"/>
    </ligand>
</feature>
<keyword evidence="8 17" id="KW-0460">Magnesium</keyword>
<feature type="region of interest" description="Linker" evidence="17">
    <location>
        <begin position="237"/>
        <end position="257"/>
    </location>
</feature>
<evidence type="ECO:0000256" key="15">
    <source>
        <dbReference type="ARBA" id="ARBA00048493"/>
    </source>
</evidence>
<feature type="binding site" evidence="17">
    <location>
        <position position="176"/>
    </location>
    <ligand>
        <name>UDP-N-acetyl-alpha-D-glucosamine</name>
        <dbReference type="ChEBI" id="CHEBI:57705"/>
    </ligand>
</feature>
<dbReference type="GO" id="GO:0019134">
    <property type="term" value="F:glucosamine-1-phosphate N-acetyltransferase activity"/>
    <property type="evidence" value="ECO:0007669"/>
    <property type="project" value="UniProtKB-UniRule"/>
</dbReference>
<keyword evidence="9 17" id="KW-0133">Cell shape</keyword>
<keyword evidence="6 17" id="KW-0479">Metal-binding</keyword>
<keyword evidence="12 17" id="KW-0012">Acyltransferase</keyword>
<accession>A0A542Y5E1</accession>
<dbReference type="InterPro" id="IPR029044">
    <property type="entry name" value="Nucleotide-diphossugar_trans"/>
</dbReference>
<feature type="binding site" evidence="17">
    <location>
        <position position="234"/>
    </location>
    <ligand>
        <name>Mg(2+)</name>
        <dbReference type="ChEBI" id="CHEBI:18420"/>
    </ligand>
</feature>
<keyword evidence="5 17" id="KW-0548">Nucleotidyltransferase</keyword>
<evidence type="ECO:0000256" key="4">
    <source>
        <dbReference type="ARBA" id="ARBA00022679"/>
    </source>
</evidence>
<evidence type="ECO:0000256" key="11">
    <source>
        <dbReference type="ARBA" id="ARBA00023268"/>
    </source>
</evidence>
<dbReference type="Proteomes" id="UP000319094">
    <property type="component" value="Unassembled WGS sequence"/>
</dbReference>
<dbReference type="GO" id="GO:0003977">
    <property type="term" value="F:UDP-N-acetylglucosamine diphosphorylase activity"/>
    <property type="evidence" value="ECO:0007669"/>
    <property type="project" value="UniProtKB-UniRule"/>
</dbReference>
<evidence type="ECO:0000256" key="16">
    <source>
        <dbReference type="ARBA" id="ARBA00049628"/>
    </source>
</evidence>
<feature type="binding site" evidence="17">
    <location>
        <position position="109"/>
    </location>
    <ligand>
        <name>Mg(2+)</name>
        <dbReference type="ChEBI" id="CHEBI:18420"/>
    </ligand>
</feature>
<dbReference type="GO" id="GO:0005737">
    <property type="term" value="C:cytoplasm"/>
    <property type="evidence" value="ECO:0007669"/>
    <property type="project" value="UniProtKB-SubCell"/>
</dbReference>
<feature type="domain" description="MobA-like NTP transferase" evidence="19">
    <location>
        <begin position="8"/>
        <end position="137"/>
    </location>
</feature>
<dbReference type="OrthoDB" id="9775031at2"/>
<keyword evidence="10 17" id="KW-0573">Peptidoglycan synthesis</keyword>
<comment type="pathway">
    <text evidence="17">Nucleotide-sugar biosynthesis; UDP-N-acetyl-alpha-D-glucosamine biosynthesis; UDP-N-acetyl-alpha-D-glucosamine from N-acetyl-alpha-D-glucosamine 1-phosphate: step 1/1.</text>
</comment>
<dbReference type="PANTHER" id="PTHR43584">
    <property type="entry name" value="NUCLEOTIDYL TRANSFERASE"/>
    <property type="match status" value="1"/>
</dbReference>
<comment type="subunit">
    <text evidence="17">Homotrimer.</text>
</comment>
<dbReference type="AlphaFoldDB" id="A0A542Y5E1"/>
<feature type="binding site" evidence="17">
    <location>
        <position position="386"/>
    </location>
    <ligand>
        <name>acetyl-CoA</name>
        <dbReference type="ChEBI" id="CHEBI:57288"/>
    </ligand>
</feature>
<dbReference type="Gene3D" id="3.90.550.10">
    <property type="entry name" value="Spore Coat Polysaccharide Biosynthesis Protein SpsA, Chain A"/>
    <property type="match status" value="1"/>
</dbReference>
<evidence type="ECO:0000256" key="3">
    <source>
        <dbReference type="ARBA" id="ARBA00022490"/>
    </source>
</evidence>
<dbReference type="GO" id="GO:0016020">
    <property type="term" value="C:membrane"/>
    <property type="evidence" value="ECO:0007669"/>
    <property type="project" value="GOC"/>
</dbReference>
<evidence type="ECO:0000259" key="19">
    <source>
        <dbReference type="Pfam" id="PF12804"/>
    </source>
</evidence>
<sequence>MTERSLAVVILAAGQGTRMKSTLPKVLHRIGGRALIEHVLDTAAALSPEQIVAVVRHERERVSEAILNHAPDTVIVDQDEVPGTGRAVELALAALPADFDGSVVVLSGDAPLVDGPSVTSLLDGHFAEHRDMTLLSALLENPTGLGRILRDASGGMTGIVEEKDATDEQRRITEINGGIYVFAHRALTQALGEIDTNNAQGEKYLTDAAARILAKGGGVEAVATNDPWVVAGVNDRAQLADAGRELNARIIREHQRNGVTIVDPATTWIDADVSIEQDVEILPGTFLHGATSIATGAIIGPDTTLTDCEVGEGVRVRRSEATLAAFLAGAEVGPFAYIRPGTELGEGGKIGAFVEAKNAQIGEGSKVPHLSYVGDVTIGTGSNIGAGTIVANYDGVNKHQTVIGDAVRIGSKNVLIAPVTIEDGTYTAAGTIVRKPVPAGALAMTVAPQRNLEGWVAANRPGTTSAAAAERAASPEAATDSLNDTPHTL</sequence>
<evidence type="ECO:0000256" key="10">
    <source>
        <dbReference type="ARBA" id="ARBA00022984"/>
    </source>
</evidence>
<feature type="region of interest" description="Disordered" evidence="18">
    <location>
        <begin position="463"/>
        <end position="489"/>
    </location>
</feature>
<dbReference type="PANTHER" id="PTHR43584:SF3">
    <property type="entry name" value="BIFUNCTIONAL PROTEIN GLMU"/>
    <property type="match status" value="1"/>
</dbReference>
<dbReference type="GO" id="GO:0009252">
    <property type="term" value="P:peptidoglycan biosynthetic process"/>
    <property type="evidence" value="ECO:0007669"/>
    <property type="project" value="UniProtKB-UniRule"/>
</dbReference>
<evidence type="ECO:0000256" key="6">
    <source>
        <dbReference type="ARBA" id="ARBA00022723"/>
    </source>
</evidence>
<dbReference type="EMBL" id="VFON01000001">
    <property type="protein sequence ID" value="TQL43281.1"/>
    <property type="molecule type" value="Genomic_DNA"/>
</dbReference>
<dbReference type="CDD" id="cd02540">
    <property type="entry name" value="GT2_GlmU_N_bac"/>
    <property type="match status" value="1"/>
</dbReference>
<dbReference type="GO" id="GO:0006048">
    <property type="term" value="P:UDP-N-acetylglucosamine biosynthetic process"/>
    <property type="evidence" value="ECO:0007669"/>
    <property type="project" value="UniProtKB-UniPathway"/>
</dbReference>
<dbReference type="GO" id="GO:0009245">
    <property type="term" value="P:lipid A biosynthetic process"/>
    <property type="evidence" value="ECO:0007669"/>
    <property type="project" value="UniProtKB-UniRule"/>
</dbReference>
<comment type="similarity">
    <text evidence="1 17">In the C-terminal section; belongs to the transferase hexapeptide repeat family.</text>
</comment>
<feature type="compositionally biased region" description="Low complexity" evidence="18">
    <location>
        <begin position="465"/>
        <end position="478"/>
    </location>
</feature>
<comment type="catalytic activity">
    <reaction evidence="14 17">
        <text>alpha-D-glucosamine 1-phosphate + acetyl-CoA = N-acetyl-alpha-D-glucosamine 1-phosphate + CoA + H(+)</text>
        <dbReference type="Rhea" id="RHEA:13725"/>
        <dbReference type="ChEBI" id="CHEBI:15378"/>
        <dbReference type="ChEBI" id="CHEBI:57287"/>
        <dbReference type="ChEBI" id="CHEBI:57288"/>
        <dbReference type="ChEBI" id="CHEBI:57776"/>
        <dbReference type="ChEBI" id="CHEBI:58516"/>
        <dbReference type="EC" id="2.3.1.157"/>
    </reaction>
</comment>
<keyword evidence="13 17" id="KW-0961">Cell wall biogenesis/degradation</keyword>
<feature type="binding site" evidence="17">
    <location>
        <begin position="392"/>
        <end position="393"/>
    </location>
    <ligand>
        <name>acetyl-CoA</name>
        <dbReference type="ChEBI" id="CHEBI:57288"/>
    </ligand>
</feature>
<dbReference type="CDD" id="cd03353">
    <property type="entry name" value="LbH_GlmU_C"/>
    <property type="match status" value="1"/>
</dbReference>
<dbReference type="STRING" id="55969.SD72_11860"/>
<evidence type="ECO:0000256" key="8">
    <source>
        <dbReference type="ARBA" id="ARBA00022842"/>
    </source>
</evidence>
<evidence type="ECO:0000256" key="17">
    <source>
        <dbReference type="HAMAP-Rule" id="MF_01631"/>
    </source>
</evidence>
<comment type="subcellular location">
    <subcellularLocation>
        <location evidence="17">Cytoplasm</location>
    </subcellularLocation>
</comment>
<dbReference type="RefSeq" id="WP_141886626.1">
    <property type="nucleotide sequence ID" value="NZ_BAAAUY010000010.1"/>
</dbReference>
<feature type="binding site" evidence="17">
    <location>
        <begin position="83"/>
        <end position="84"/>
    </location>
    <ligand>
        <name>UDP-N-acetyl-alpha-D-glucosamine</name>
        <dbReference type="ChEBI" id="CHEBI:57705"/>
    </ligand>
</feature>
<dbReference type="UniPathway" id="UPA00113">
    <property type="reaction ID" value="UER00532"/>
</dbReference>
<dbReference type="GO" id="GO:0008360">
    <property type="term" value="P:regulation of cell shape"/>
    <property type="evidence" value="ECO:0007669"/>
    <property type="project" value="UniProtKB-KW"/>
</dbReference>
<dbReference type="InterPro" id="IPR050065">
    <property type="entry name" value="GlmU-like"/>
</dbReference>
<dbReference type="InterPro" id="IPR011004">
    <property type="entry name" value="Trimer_LpxA-like_sf"/>
</dbReference>
<evidence type="ECO:0000256" key="7">
    <source>
        <dbReference type="ARBA" id="ARBA00022737"/>
    </source>
</evidence>
<feature type="region of interest" description="N-acetyltransferase" evidence="17">
    <location>
        <begin position="258"/>
        <end position="489"/>
    </location>
</feature>
<keyword evidence="21" id="KW-1185">Reference proteome</keyword>
<feature type="binding site" evidence="17">
    <location>
        <position position="339"/>
    </location>
    <ligand>
        <name>UDP-N-acetyl-alpha-D-glucosamine</name>
        <dbReference type="ChEBI" id="CHEBI:57705"/>
    </ligand>
</feature>
<keyword evidence="4 17" id="KW-0808">Transferase</keyword>
<gene>
    <name evidence="17" type="primary">glmU</name>
    <name evidence="20" type="ORF">FB468_1299</name>
</gene>
<evidence type="ECO:0000256" key="12">
    <source>
        <dbReference type="ARBA" id="ARBA00023315"/>
    </source>
</evidence>
<reference evidence="20 21" key="1">
    <citation type="submission" date="2019-06" db="EMBL/GenBank/DDBJ databases">
        <title>Sequencing the genomes of 1000 actinobacteria strains.</title>
        <authorList>
            <person name="Klenk H.-P."/>
        </authorList>
    </citation>
    <scope>NUCLEOTIDE SEQUENCE [LARGE SCALE GENOMIC DNA]</scope>
    <source>
        <strain evidence="20 21">DSM 8803</strain>
    </source>
</reference>
<dbReference type="InterPro" id="IPR005882">
    <property type="entry name" value="Bifunctional_GlmU"/>
</dbReference>
<evidence type="ECO:0000256" key="13">
    <source>
        <dbReference type="ARBA" id="ARBA00023316"/>
    </source>
</evidence>
<comment type="caution">
    <text evidence="20">The sequence shown here is derived from an EMBL/GenBank/DDBJ whole genome shotgun (WGS) entry which is preliminary data.</text>
</comment>
<feature type="compositionally biased region" description="Polar residues" evidence="18">
    <location>
        <begin position="480"/>
        <end position="489"/>
    </location>
</feature>
<dbReference type="GO" id="GO:0071555">
    <property type="term" value="P:cell wall organization"/>
    <property type="evidence" value="ECO:0007669"/>
    <property type="project" value="UniProtKB-KW"/>
</dbReference>
<comment type="cofactor">
    <cofactor evidence="17">
        <name>Mg(2+)</name>
        <dbReference type="ChEBI" id="CHEBI:18420"/>
    </cofactor>
    <text evidence="17">Binds 1 Mg(2+) ion per subunit.</text>
</comment>
<evidence type="ECO:0000256" key="9">
    <source>
        <dbReference type="ARBA" id="ARBA00022960"/>
    </source>
</evidence>
<evidence type="ECO:0000256" key="1">
    <source>
        <dbReference type="ARBA" id="ARBA00007707"/>
    </source>
</evidence>
<protein>
    <recommendedName>
        <fullName evidence="17">Bifunctional protein GlmU</fullName>
    </recommendedName>
    <domain>
        <recommendedName>
            <fullName evidence="17">UDP-N-acetylglucosamine pyrophosphorylase</fullName>
            <ecNumber evidence="17">2.7.7.23</ecNumber>
        </recommendedName>
        <alternativeName>
            <fullName evidence="17">N-acetylglucosamine-1-phosphate uridyltransferase</fullName>
        </alternativeName>
    </domain>
    <domain>
        <recommendedName>
            <fullName evidence="17">Glucosamine-1-phosphate N-acetyltransferase</fullName>
            <ecNumber evidence="17">2.3.1.157</ecNumber>
        </recommendedName>
    </domain>
</protein>
<dbReference type="InterPro" id="IPR025877">
    <property type="entry name" value="MobA-like_NTP_Trfase"/>
</dbReference>
<feature type="binding site" evidence="17">
    <location>
        <position position="146"/>
    </location>
    <ligand>
        <name>UDP-N-acetyl-alpha-D-glucosamine</name>
        <dbReference type="ChEBI" id="CHEBI:57705"/>
    </ligand>
</feature>
<dbReference type="EC" id="2.3.1.157" evidence="17"/>
<dbReference type="SUPFAM" id="SSF51161">
    <property type="entry name" value="Trimeric LpxA-like enzymes"/>
    <property type="match status" value="1"/>
</dbReference>
<evidence type="ECO:0000256" key="14">
    <source>
        <dbReference type="ARBA" id="ARBA00048247"/>
    </source>
</evidence>
<feature type="binding site" evidence="17">
    <location>
        <position position="78"/>
    </location>
    <ligand>
        <name>UDP-N-acetyl-alpha-D-glucosamine</name>
        <dbReference type="ChEBI" id="CHEBI:57705"/>
    </ligand>
</feature>
<feature type="region of interest" description="Pyrophosphorylase" evidence="17">
    <location>
        <begin position="1"/>
        <end position="236"/>
    </location>
</feature>